<proteinExistence type="predicted"/>
<dbReference type="Gene3D" id="2.60.40.3700">
    <property type="match status" value="1"/>
</dbReference>
<accession>A0A255EM19</accession>
<dbReference type="PROSITE" id="PS51257">
    <property type="entry name" value="PROKAR_LIPOPROTEIN"/>
    <property type="match status" value="1"/>
</dbReference>
<reference evidence="2 3" key="1">
    <citation type="submission" date="2017-07" db="EMBL/GenBank/DDBJ databases">
        <title>Draft whole genome sequences of clinical Proprionibacteriaceae strains.</title>
        <authorList>
            <person name="Bernier A.-M."/>
            <person name="Bernard K."/>
            <person name="Domingo M.-C."/>
        </authorList>
    </citation>
    <scope>NUCLEOTIDE SEQUENCE [LARGE SCALE GENOMIC DNA]</scope>
    <source>
        <strain evidence="2 3">NML 150081</strain>
    </source>
</reference>
<gene>
    <name evidence="2" type="ORF">CGZ91_03500</name>
</gene>
<evidence type="ECO:0000313" key="2">
    <source>
        <dbReference type="EMBL" id="OYN92556.1"/>
    </source>
</evidence>
<comment type="caution">
    <text evidence="2">The sequence shown here is derived from an EMBL/GenBank/DDBJ whole genome shotgun (WGS) entry which is preliminary data.</text>
</comment>
<feature type="signal peptide" evidence="1">
    <location>
        <begin position="1"/>
        <end position="24"/>
    </location>
</feature>
<dbReference type="NCBIfam" id="NF038094">
    <property type="entry name" value="CueP_fam"/>
    <property type="match status" value="1"/>
</dbReference>
<protein>
    <recommendedName>
        <fullName evidence="4">CueP family metal-binding protein</fullName>
    </recommendedName>
</protein>
<dbReference type="OrthoDB" id="73040at2"/>
<dbReference type="RefSeq" id="WP_094452550.1">
    <property type="nucleotide sequence ID" value="NZ_NMVJ01000001.1"/>
</dbReference>
<dbReference type="InterPro" id="IPR047808">
    <property type="entry name" value="CueP-like"/>
</dbReference>
<dbReference type="Proteomes" id="UP000216300">
    <property type="component" value="Unassembled WGS sequence"/>
</dbReference>
<feature type="chain" id="PRO_5012084108" description="CueP family metal-binding protein" evidence="1">
    <location>
        <begin position="25"/>
        <end position="195"/>
    </location>
</feature>
<dbReference type="AlphaFoldDB" id="A0A255EM19"/>
<keyword evidence="1" id="KW-0732">Signal</keyword>
<evidence type="ECO:0000313" key="3">
    <source>
        <dbReference type="Proteomes" id="UP000216300"/>
    </source>
</evidence>
<evidence type="ECO:0000256" key="1">
    <source>
        <dbReference type="SAM" id="SignalP"/>
    </source>
</evidence>
<sequence length="195" mass="21165">MKRPVILLAAFALVLAGCSATPDASPTASPPANTAAQADFLAAHDLDGMDGQQIVDHLDRMPVAERPTDLMASVRADQLVLADVEQEVMVPLAEDRFYLSVAPYVDQTHECYYHSLTTCRGELANEDIGVRIVDETGEVLVDEQATTFDNGFVGFWLPREVDGTIEVTYDGRTGQSPFSTREDGATCLTTLRIDA</sequence>
<organism evidence="2 3">
    <name type="scientific">Parenemella sanctibonifatiensis</name>
    <dbReference type="NCBI Taxonomy" id="2016505"/>
    <lineage>
        <taxon>Bacteria</taxon>
        <taxon>Bacillati</taxon>
        <taxon>Actinomycetota</taxon>
        <taxon>Actinomycetes</taxon>
        <taxon>Propionibacteriales</taxon>
        <taxon>Propionibacteriaceae</taxon>
        <taxon>Parenemella</taxon>
    </lineage>
</organism>
<evidence type="ECO:0008006" key="4">
    <source>
        <dbReference type="Google" id="ProtNLM"/>
    </source>
</evidence>
<dbReference type="EMBL" id="NMVJ01000001">
    <property type="protein sequence ID" value="OYN92556.1"/>
    <property type="molecule type" value="Genomic_DNA"/>
</dbReference>
<name>A0A255EM19_9ACTN</name>
<dbReference type="Pfam" id="PF21172">
    <property type="entry name" value="CueP"/>
    <property type="match status" value="1"/>
</dbReference>
<keyword evidence="3" id="KW-1185">Reference proteome</keyword>